<dbReference type="AlphaFoldDB" id="K0SJQ1"/>
<name>K0SJQ1_THAOC</name>
<protein>
    <submittedName>
        <fullName evidence="1">Uncharacterized protein</fullName>
    </submittedName>
</protein>
<accession>K0SJQ1</accession>
<sequence length="155" mass="17304">MPRWAAASLYMSEAQRRGYQSSTDTSICWCLFDVLLGGYIEHRNGDKTTVHGTGHVRVGTAVSSSNVMKSGAHYAEFLITGAPYIGIVRPMPGLDASAYQEGVCSFTEYTNLFPDFRAQTSDEWGNDSVHACEYYCKDGEMFWTNWDDKQIEGVD</sequence>
<evidence type="ECO:0000313" key="2">
    <source>
        <dbReference type="Proteomes" id="UP000266841"/>
    </source>
</evidence>
<dbReference type="EMBL" id="AGNL01016251">
    <property type="protein sequence ID" value="EJK65174.1"/>
    <property type="molecule type" value="Genomic_DNA"/>
</dbReference>
<keyword evidence="2" id="KW-1185">Reference proteome</keyword>
<organism evidence="1 2">
    <name type="scientific">Thalassiosira oceanica</name>
    <name type="common">Marine diatom</name>
    <dbReference type="NCBI Taxonomy" id="159749"/>
    <lineage>
        <taxon>Eukaryota</taxon>
        <taxon>Sar</taxon>
        <taxon>Stramenopiles</taxon>
        <taxon>Ochrophyta</taxon>
        <taxon>Bacillariophyta</taxon>
        <taxon>Coscinodiscophyceae</taxon>
        <taxon>Thalassiosirophycidae</taxon>
        <taxon>Thalassiosirales</taxon>
        <taxon>Thalassiosiraceae</taxon>
        <taxon>Thalassiosira</taxon>
    </lineage>
</organism>
<comment type="caution">
    <text evidence="1">The sequence shown here is derived from an EMBL/GenBank/DDBJ whole genome shotgun (WGS) entry which is preliminary data.</text>
</comment>
<reference evidence="1 2" key="1">
    <citation type="journal article" date="2012" name="Genome Biol.">
        <title>Genome and low-iron response of an oceanic diatom adapted to chronic iron limitation.</title>
        <authorList>
            <person name="Lommer M."/>
            <person name="Specht M."/>
            <person name="Roy A.S."/>
            <person name="Kraemer L."/>
            <person name="Andreson R."/>
            <person name="Gutowska M.A."/>
            <person name="Wolf J."/>
            <person name="Bergner S.V."/>
            <person name="Schilhabel M.B."/>
            <person name="Klostermeier U.C."/>
            <person name="Beiko R.G."/>
            <person name="Rosenstiel P."/>
            <person name="Hippler M."/>
            <person name="Laroche J."/>
        </authorList>
    </citation>
    <scope>NUCLEOTIDE SEQUENCE [LARGE SCALE GENOMIC DNA]</scope>
    <source>
        <strain evidence="1 2">CCMP1005</strain>
    </source>
</reference>
<evidence type="ECO:0000313" key="1">
    <source>
        <dbReference type="EMBL" id="EJK65174.1"/>
    </source>
</evidence>
<gene>
    <name evidence="1" type="ORF">THAOC_14003</name>
</gene>
<dbReference type="Proteomes" id="UP000266841">
    <property type="component" value="Unassembled WGS sequence"/>
</dbReference>
<proteinExistence type="predicted"/>